<dbReference type="EMBL" id="JADGJH010002693">
    <property type="protein sequence ID" value="KAJ3095535.1"/>
    <property type="molecule type" value="Genomic_DNA"/>
</dbReference>
<evidence type="ECO:0000256" key="3">
    <source>
        <dbReference type="SAM" id="Phobius"/>
    </source>
</evidence>
<dbReference type="SUPFAM" id="SSF50044">
    <property type="entry name" value="SH3-domain"/>
    <property type="match status" value="1"/>
</dbReference>
<dbReference type="Pfam" id="PF00018">
    <property type="entry name" value="SH3_1"/>
    <property type="match status" value="1"/>
</dbReference>
<protein>
    <recommendedName>
        <fullName evidence="4">SH3 domain-containing protein</fullName>
    </recommendedName>
</protein>
<sequence length="202" mass="21868">MVYITKLVGFVILGLLAATIIVAIAVIVAHKRSHQINAYPQNLQTSSSERIRQSQTSMIERRQSIHRDILTSSVHLSSVSASSSSSSPNLPGIASGAAPGAVPVAAPTAITSWPQNSLFVFESTQHILPKYQEVEENSSLIINPTATEKIALRDFSPRIADEIAVVVGDRLLIFKSFEDGWCSAQNLRTRVAGICPLTVFED</sequence>
<keyword evidence="3" id="KW-0812">Transmembrane</keyword>
<dbReference type="Gene3D" id="2.30.30.40">
    <property type="entry name" value="SH3 Domains"/>
    <property type="match status" value="1"/>
</dbReference>
<feature type="transmembrane region" description="Helical" evidence="3">
    <location>
        <begin position="7"/>
        <end position="29"/>
    </location>
</feature>
<accession>A0AAD5SWY5</accession>
<evidence type="ECO:0000256" key="2">
    <source>
        <dbReference type="PROSITE-ProRule" id="PRU00192"/>
    </source>
</evidence>
<keyword evidence="6" id="KW-1185">Reference proteome</keyword>
<comment type="caution">
    <text evidence="5">The sequence shown here is derived from an EMBL/GenBank/DDBJ whole genome shotgun (WGS) entry which is preliminary data.</text>
</comment>
<dbReference type="InterPro" id="IPR001452">
    <property type="entry name" value="SH3_domain"/>
</dbReference>
<evidence type="ECO:0000313" key="5">
    <source>
        <dbReference type="EMBL" id="KAJ3095535.1"/>
    </source>
</evidence>
<dbReference type="Proteomes" id="UP001211907">
    <property type="component" value="Unassembled WGS sequence"/>
</dbReference>
<dbReference type="InterPro" id="IPR036028">
    <property type="entry name" value="SH3-like_dom_sf"/>
</dbReference>
<evidence type="ECO:0000259" key="4">
    <source>
        <dbReference type="PROSITE" id="PS50002"/>
    </source>
</evidence>
<dbReference type="AlphaFoldDB" id="A0AAD5SWY5"/>
<keyword evidence="1 2" id="KW-0728">SH3 domain</keyword>
<evidence type="ECO:0000313" key="6">
    <source>
        <dbReference type="Proteomes" id="UP001211907"/>
    </source>
</evidence>
<feature type="domain" description="SH3" evidence="4">
    <location>
        <begin position="144"/>
        <end position="202"/>
    </location>
</feature>
<evidence type="ECO:0000256" key="1">
    <source>
        <dbReference type="ARBA" id="ARBA00022443"/>
    </source>
</evidence>
<keyword evidence="3" id="KW-0472">Membrane</keyword>
<gene>
    <name evidence="5" type="ORF">HK100_005794</name>
</gene>
<organism evidence="5 6">
    <name type="scientific">Physocladia obscura</name>
    <dbReference type="NCBI Taxonomy" id="109957"/>
    <lineage>
        <taxon>Eukaryota</taxon>
        <taxon>Fungi</taxon>
        <taxon>Fungi incertae sedis</taxon>
        <taxon>Chytridiomycota</taxon>
        <taxon>Chytridiomycota incertae sedis</taxon>
        <taxon>Chytridiomycetes</taxon>
        <taxon>Chytridiales</taxon>
        <taxon>Chytriomycetaceae</taxon>
        <taxon>Physocladia</taxon>
    </lineage>
</organism>
<keyword evidence="3" id="KW-1133">Transmembrane helix</keyword>
<proteinExistence type="predicted"/>
<dbReference type="PROSITE" id="PS50002">
    <property type="entry name" value="SH3"/>
    <property type="match status" value="1"/>
</dbReference>
<reference evidence="5" key="1">
    <citation type="submission" date="2020-05" db="EMBL/GenBank/DDBJ databases">
        <title>Phylogenomic resolution of chytrid fungi.</title>
        <authorList>
            <person name="Stajich J.E."/>
            <person name="Amses K."/>
            <person name="Simmons R."/>
            <person name="Seto K."/>
            <person name="Myers J."/>
            <person name="Bonds A."/>
            <person name="Quandt C.A."/>
            <person name="Barry K."/>
            <person name="Liu P."/>
            <person name="Grigoriev I."/>
            <person name="Longcore J.E."/>
            <person name="James T.Y."/>
        </authorList>
    </citation>
    <scope>NUCLEOTIDE SEQUENCE</scope>
    <source>
        <strain evidence="5">JEL0513</strain>
    </source>
</reference>
<name>A0AAD5SWY5_9FUNG</name>